<dbReference type="EMBL" id="CAFBLP010000021">
    <property type="protein sequence ID" value="CAB4875360.1"/>
    <property type="molecule type" value="Genomic_DNA"/>
</dbReference>
<dbReference type="PANTHER" id="PTHR12128">
    <property type="entry name" value="DIHYDRODIPICOLINATE SYNTHASE"/>
    <property type="match status" value="1"/>
</dbReference>
<keyword evidence="7" id="KW-0457">Lysine biosynthesis</keyword>
<keyword evidence="4" id="KW-0963">Cytoplasm</keyword>
<dbReference type="InterPro" id="IPR020624">
    <property type="entry name" value="Schiff_base-form_aldolases_CS"/>
</dbReference>
<keyword evidence="9" id="KW-0704">Schiff base</keyword>
<dbReference type="GO" id="GO:0009089">
    <property type="term" value="P:lysine biosynthetic process via diaminopimelate"/>
    <property type="evidence" value="ECO:0007669"/>
    <property type="project" value="UniProtKB-UniPathway"/>
</dbReference>
<dbReference type="PIRSF" id="PIRSF001365">
    <property type="entry name" value="DHDPS"/>
    <property type="match status" value="1"/>
</dbReference>
<keyword evidence="6" id="KW-0220">Diaminopimelate biosynthesis</keyword>
<keyword evidence="5" id="KW-0028">Amino-acid biosynthesis</keyword>
<dbReference type="SUPFAM" id="SSF51569">
    <property type="entry name" value="Aldolase"/>
    <property type="match status" value="1"/>
</dbReference>
<dbReference type="InterPro" id="IPR013785">
    <property type="entry name" value="Aldolase_TIM"/>
</dbReference>
<evidence type="ECO:0000256" key="2">
    <source>
        <dbReference type="ARBA" id="ARBA00005120"/>
    </source>
</evidence>
<dbReference type="PANTHER" id="PTHR12128:SF66">
    <property type="entry name" value="4-HYDROXY-2-OXOGLUTARATE ALDOLASE, MITOCHONDRIAL"/>
    <property type="match status" value="1"/>
</dbReference>
<evidence type="ECO:0000256" key="6">
    <source>
        <dbReference type="ARBA" id="ARBA00022915"/>
    </source>
</evidence>
<accession>A0A6J7E2P9</accession>
<dbReference type="InterPro" id="IPR002220">
    <property type="entry name" value="DapA-like"/>
</dbReference>
<comment type="pathway">
    <text evidence="2">Amino-acid biosynthesis; L-lysine biosynthesis via DAP pathway; (S)-tetrahydrodipicolinate from L-aspartate: step 3/4.</text>
</comment>
<dbReference type="SMART" id="SM01130">
    <property type="entry name" value="DHDPS"/>
    <property type="match status" value="1"/>
</dbReference>
<evidence type="ECO:0000256" key="7">
    <source>
        <dbReference type="ARBA" id="ARBA00023154"/>
    </source>
</evidence>
<dbReference type="Pfam" id="PF00701">
    <property type="entry name" value="DHDPS"/>
    <property type="match status" value="1"/>
</dbReference>
<keyword evidence="8" id="KW-0456">Lyase</keyword>
<dbReference type="PRINTS" id="PR00146">
    <property type="entry name" value="DHPICSNTHASE"/>
</dbReference>
<dbReference type="Gene3D" id="3.20.20.70">
    <property type="entry name" value="Aldolase class I"/>
    <property type="match status" value="1"/>
</dbReference>
<reference evidence="11" key="1">
    <citation type="submission" date="2020-05" db="EMBL/GenBank/DDBJ databases">
        <authorList>
            <person name="Chiriac C."/>
            <person name="Salcher M."/>
            <person name="Ghai R."/>
            <person name="Kavagutti S V."/>
        </authorList>
    </citation>
    <scope>NUCLEOTIDE SEQUENCE</scope>
</reference>
<dbReference type="GO" id="GO:0005829">
    <property type="term" value="C:cytosol"/>
    <property type="evidence" value="ECO:0007669"/>
    <property type="project" value="TreeGrafter"/>
</dbReference>
<dbReference type="GO" id="GO:0008840">
    <property type="term" value="F:4-hydroxy-tetrahydrodipicolinate synthase activity"/>
    <property type="evidence" value="ECO:0007669"/>
    <property type="project" value="UniProtKB-EC"/>
</dbReference>
<evidence type="ECO:0000256" key="10">
    <source>
        <dbReference type="ARBA" id="ARBA00047836"/>
    </source>
</evidence>
<evidence type="ECO:0000256" key="5">
    <source>
        <dbReference type="ARBA" id="ARBA00022605"/>
    </source>
</evidence>
<proteinExistence type="inferred from homology"/>
<dbReference type="CDD" id="cd00950">
    <property type="entry name" value="DHDPS"/>
    <property type="match status" value="1"/>
</dbReference>
<evidence type="ECO:0000256" key="8">
    <source>
        <dbReference type="ARBA" id="ARBA00023239"/>
    </source>
</evidence>
<evidence type="ECO:0000256" key="9">
    <source>
        <dbReference type="ARBA" id="ARBA00023270"/>
    </source>
</evidence>
<evidence type="ECO:0000313" key="11">
    <source>
        <dbReference type="EMBL" id="CAB4875360.1"/>
    </source>
</evidence>
<dbReference type="PROSITE" id="PS00666">
    <property type="entry name" value="DHDPS_2"/>
    <property type="match status" value="1"/>
</dbReference>
<evidence type="ECO:0000256" key="3">
    <source>
        <dbReference type="ARBA" id="ARBA00012086"/>
    </source>
</evidence>
<dbReference type="NCBIfam" id="TIGR00674">
    <property type="entry name" value="dapA"/>
    <property type="match status" value="1"/>
</dbReference>
<dbReference type="InterPro" id="IPR005263">
    <property type="entry name" value="DapA"/>
</dbReference>
<evidence type="ECO:0000256" key="4">
    <source>
        <dbReference type="ARBA" id="ARBA00022490"/>
    </source>
</evidence>
<gene>
    <name evidence="11" type="ORF">UFOPK3376_01092</name>
</gene>
<dbReference type="AlphaFoldDB" id="A0A6J7E2P9"/>
<comment type="catalytic activity">
    <reaction evidence="10">
        <text>L-aspartate 4-semialdehyde + pyruvate = (2S,4S)-4-hydroxy-2,3,4,5-tetrahydrodipicolinate + H2O + H(+)</text>
        <dbReference type="Rhea" id="RHEA:34171"/>
        <dbReference type="ChEBI" id="CHEBI:15361"/>
        <dbReference type="ChEBI" id="CHEBI:15377"/>
        <dbReference type="ChEBI" id="CHEBI:15378"/>
        <dbReference type="ChEBI" id="CHEBI:67139"/>
        <dbReference type="ChEBI" id="CHEBI:537519"/>
        <dbReference type="EC" id="4.3.3.7"/>
    </reaction>
</comment>
<name>A0A6J7E2P9_9ZZZZ</name>
<dbReference type="EC" id="4.3.3.7" evidence="3"/>
<dbReference type="PROSITE" id="PS00665">
    <property type="entry name" value="DHDPS_1"/>
    <property type="match status" value="1"/>
</dbReference>
<dbReference type="InterPro" id="IPR020625">
    <property type="entry name" value="Schiff_base-form_aldolases_AS"/>
</dbReference>
<evidence type="ECO:0000256" key="1">
    <source>
        <dbReference type="ARBA" id="ARBA00003294"/>
    </source>
</evidence>
<protein>
    <recommendedName>
        <fullName evidence="3">4-hydroxy-tetrahydrodipicolinate synthase</fullName>
        <ecNumber evidence="3">4.3.3.7</ecNumber>
    </recommendedName>
</protein>
<dbReference type="UniPathway" id="UPA00034">
    <property type="reaction ID" value="UER00017"/>
</dbReference>
<dbReference type="HAMAP" id="MF_00418">
    <property type="entry name" value="DapA"/>
    <property type="match status" value="1"/>
</dbReference>
<sequence>MARFGRVLTAMVTPFNDDGSLNLDVAQQLARHLQDHGNDGLVIAGTTGEAPVLTDDERLSLFAAVIEAVTIPVIAGSGTNDTAHSVHLTKEAAALGAAGILAVCPYYNRPSMAGIEGHMRAMAAASDLPVMVYDIPVRTGRKITTPTLLKLFREVPTIVALKDAAGNPGETASLISLAPDGVEVYSGDDGLTLPLLASGIVGTVGVATHWTGEDHQHMFDLWDKGDTVGARIVNSRMLDSFAFETGDDAPNPIPSKAMMRHLGIPVGQARLPMGDAPEFIEVRAPQVWADLQRWRNAFPLQPNR</sequence>
<comment type="function">
    <text evidence="1">Catalyzes the condensation of (S)-aspartate-beta-semialdehyde [(S)-ASA] and pyruvate to 4-hydroxy-tetrahydrodipicolinate (HTPA).</text>
</comment>
<organism evidence="11">
    <name type="scientific">freshwater metagenome</name>
    <dbReference type="NCBI Taxonomy" id="449393"/>
    <lineage>
        <taxon>unclassified sequences</taxon>
        <taxon>metagenomes</taxon>
        <taxon>ecological metagenomes</taxon>
    </lineage>
</organism>
<dbReference type="GO" id="GO:0019877">
    <property type="term" value="P:diaminopimelate biosynthetic process"/>
    <property type="evidence" value="ECO:0007669"/>
    <property type="project" value="UniProtKB-KW"/>
</dbReference>